<evidence type="ECO:0000256" key="1">
    <source>
        <dbReference type="SAM" id="SignalP"/>
    </source>
</evidence>
<evidence type="ECO:0000259" key="2">
    <source>
        <dbReference type="Pfam" id="PF20521"/>
    </source>
</evidence>
<dbReference type="Pfam" id="PF20521">
    <property type="entry name" value="DUF6736"/>
    <property type="match status" value="1"/>
</dbReference>
<evidence type="ECO:0000313" key="3">
    <source>
        <dbReference type="EMBL" id="OQE04862.1"/>
    </source>
</evidence>
<dbReference type="EMBL" id="MDYP01000029">
    <property type="protein sequence ID" value="OQE04862.1"/>
    <property type="molecule type" value="Genomic_DNA"/>
</dbReference>
<feature type="chain" id="PRO_5012890063" description="Secreted protein CSS2 C-terminal domain-containing protein" evidence="1">
    <location>
        <begin position="20"/>
        <end position="169"/>
    </location>
</feature>
<organism evidence="3 4">
    <name type="scientific">Penicillium vulpinum</name>
    <dbReference type="NCBI Taxonomy" id="29845"/>
    <lineage>
        <taxon>Eukaryota</taxon>
        <taxon>Fungi</taxon>
        <taxon>Dikarya</taxon>
        <taxon>Ascomycota</taxon>
        <taxon>Pezizomycotina</taxon>
        <taxon>Eurotiomycetes</taxon>
        <taxon>Eurotiomycetidae</taxon>
        <taxon>Eurotiales</taxon>
        <taxon>Aspergillaceae</taxon>
        <taxon>Penicillium</taxon>
    </lineage>
</organism>
<gene>
    <name evidence="3" type="ORF">PENVUL_c029G03523</name>
</gene>
<sequence>MLLPNIIIAACCLSASTLASTWPSSIAGYSLPDNLAETPSAVTDYITQWTKSLTSTIKTLYNPETCNSMSGTYEDVKWYWRSADPECDIKAQRDAISRAVKHYMASKDNGEQCQDCNTKCLRMDAGSLGDGWLKLGAVGGFDEEAYCGPTLTFNSYLDDDNGRCEQYVL</sequence>
<dbReference type="InterPro" id="IPR046624">
    <property type="entry name" value="CSS2_C"/>
</dbReference>
<feature type="domain" description="Secreted protein CSS2 C-terminal" evidence="2">
    <location>
        <begin position="41"/>
        <end position="146"/>
    </location>
</feature>
<reference evidence="4" key="1">
    <citation type="journal article" date="2017" name="Nat. Microbiol.">
        <title>Global analysis of biosynthetic gene clusters reveals vast potential of secondary metabolite production in Penicillium species.</title>
        <authorList>
            <person name="Nielsen J.C."/>
            <person name="Grijseels S."/>
            <person name="Prigent S."/>
            <person name="Ji B."/>
            <person name="Dainat J."/>
            <person name="Nielsen K.F."/>
            <person name="Frisvad J.C."/>
            <person name="Workman M."/>
            <person name="Nielsen J."/>
        </authorList>
    </citation>
    <scope>NUCLEOTIDE SEQUENCE [LARGE SCALE GENOMIC DNA]</scope>
    <source>
        <strain evidence="4">IBT 29486</strain>
    </source>
</reference>
<protein>
    <recommendedName>
        <fullName evidence="2">Secreted protein CSS2 C-terminal domain-containing protein</fullName>
    </recommendedName>
</protein>
<name>A0A1V6RSV4_9EURO</name>
<dbReference type="AlphaFoldDB" id="A0A1V6RSV4"/>
<feature type="signal peptide" evidence="1">
    <location>
        <begin position="1"/>
        <end position="19"/>
    </location>
</feature>
<dbReference type="OrthoDB" id="5059029at2759"/>
<keyword evidence="4" id="KW-1185">Reference proteome</keyword>
<evidence type="ECO:0000313" key="4">
    <source>
        <dbReference type="Proteomes" id="UP000191518"/>
    </source>
</evidence>
<comment type="caution">
    <text evidence="3">The sequence shown here is derived from an EMBL/GenBank/DDBJ whole genome shotgun (WGS) entry which is preliminary data.</text>
</comment>
<keyword evidence="1" id="KW-0732">Signal</keyword>
<accession>A0A1V6RSV4</accession>
<proteinExistence type="predicted"/>
<dbReference type="Proteomes" id="UP000191518">
    <property type="component" value="Unassembled WGS sequence"/>
</dbReference>